<dbReference type="STRING" id="1802439.A2589_03570"/>
<dbReference type="EMBL" id="MHTK01000008">
    <property type="protein sequence ID" value="OHA59262.1"/>
    <property type="molecule type" value="Genomic_DNA"/>
</dbReference>
<comment type="caution">
    <text evidence="1">The sequence shown here is derived from an EMBL/GenBank/DDBJ whole genome shotgun (WGS) entry which is preliminary data.</text>
</comment>
<evidence type="ECO:0000313" key="2">
    <source>
        <dbReference type="Proteomes" id="UP000177838"/>
    </source>
</evidence>
<dbReference type="AlphaFoldDB" id="A0A1G2QGW8"/>
<reference evidence="1 2" key="1">
    <citation type="journal article" date="2016" name="Nat. Commun.">
        <title>Thousands of microbial genomes shed light on interconnected biogeochemical processes in an aquifer system.</title>
        <authorList>
            <person name="Anantharaman K."/>
            <person name="Brown C.T."/>
            <person name="Hug L.A."/>
            <person name="Sharon I."/>
            <person name="Castelle C.J."/>
            <person name="Probst A.J."/>
            <person name="Thomas B.C."/>
            <person name="Singh A."/>
            <person name="Wilkins M.J."/>
            <person name="Karaoz U."/>
            <person name="Brodie E.L."/>
            <person name="Williams K.H."/>
            <person name="Hubbard S.S."/>
            <person name="Banfield J.F."/>
        </authorList>
    </citation>
    <scope>NUCLEOTIDE SEQUENCE [LARGE SCALE GENOMIC DNA]</scope>
</reference>
<name>A0A1G2QGW8_9BACT</name>
<protein>
    <submittedName>
        <fullName evidence="1">Uncharacterized protein</fullName>
    </submittedName>
</protein>
<dbReference type="Proteomes" id="UP000177838">
    <property type="component" value="Unassembled WGS sequence"/>
</dbReference>
<evidence type="ECO:0000313" key="1">
    <source>
        <dbReference type="EMBL" id="OHA59262.1"/>
    </source>
</evidence>
<gene>
    <name evidence="1" type="ORF">A2589_03570</name>
</gene>
<organism evidence="1 2">
    <name type="scientific">Candidatus Vogelbacteria bacterium RIFOXYD1_FULL_46_19</name>
    <dbReference type="NCBI Taxonomy" id="1802439"/>
    <lineage>
        <taxon>Bacteria</taxon>
        <taxon>Candidatus Vogeliibacteriota</taxon>
    </lineage>
</organism>
<accession>A0A1G2QGW8</accession>
<proteinExistence type="predicted"/>
<sequence length="77" mass="9147">MLTEEVAELNEIEAEQQRNKEDTLARLRKARQVVSKKDRLDSQLHLPAFRLHDYPSLRSQIELDLIGKFNLWKHSSY</sequence>